<dbReference type="AlphaFoldDB" id="A0A427XHR8"/>
<proteinExistence type="predicted"/>
<dbReference type="Proteomes" id="UP000279236">
    <property type="component" value="Unassembled WGS sequence"/>
</dbReference>
<dbReference type="Pfam" id="PF12766">
    <property type="entry name" value="Pyridox_oxase_2"/>
    <property type="match status" value="1"/>
</dbReference>
<dbReference type="OrthoDB" id="434253at2759"/>
<feature type="domain" description="Pyridoxamine 5'-phosphate oxidase Alr4036 family FMN-binding" evidence="1">
    <location>
        <begin position="4"/>
        <end position="94"/>
    </location>
</feature>
<dbReference type="InterPro" id="IPR024624">
    <property type="entry name" value="Pyridox_Oxase_Alr4036_FMN-bd"/>
</dbReference>
<dbReference type="RefSeq" id="XP_028473431.1">
    <property type="nucleotide sequence ID" value="XM_028618475.1"/>
</dbReference>
<dbReference type="InterPro" id="IPR012349">
    <property type="entry name" value="Split_barrel_FMN-bd"/>
</dbReference>
<comment type="caution">
    <text evidence="2">The sequence shown here is derived from an EMBL/GenBank/DDBJ whole genome shotgun (WGS) entry which is preliminary data.</text>
</comment>
<dbReference type="Gene3D" id="2.30.110.10">
    <property type="entry name" value="Electron Transport, Fmn-binding Protein, Chain A"/>
    <property type="match status" value="1"/>
</dbReference>
<evidence type="ECO:0000313" key="3">
    <source>
        <dbReference type="Proteomes" id="UP000279236"/>
    </source>
</evidence>
<evidence type="ECO:0000313" key="2">
    <source>
        <dbReference type="EMBL" id="RSH78284.1"/>
    </source>
</evidence>
<evidence type="ECO:0000259" key="1">
    <source>
        <dbReference type="Pfam" id="PF12766"/>
    </source>
</evidence>
<sequence>MSLPEWHSVINNLVQEQGATSAVPNVYAFATVEDRAPRVRHVIHRGFSPSGLFLATTDRRMPKATQLDNNPAASIAWYFSVSWTQVRVVGTAFTYPGGHPPTAETPEYWEHERERLFERGIGPALKASFARPEAPGTLLKDAPPAITWPTELGREGFENPEEQAQLAFAHSNFCILALDPTMVEVLELKCTPHRRTAWTLRDGTWVKEELVP</sequence>
<organism evidence="2 3">
    <name type="scientific">Apiotrichum porosum</name>
    <dbReference type="NCBI Taxonomy" id="105984"/>
    <lineage>
        <taxon>Eukaryota</taxon>
        <taxon>Fungi</taxon>
        <taxon>Dikarya</taxon>
        <taxon>Basidiomycota</taxon>
        <taxon>Agaricomycotina</taxon>
        <taxon>Tremellomycetes</taxon>
        <taxon>Trichosporonales</taxon>
        <taxon>Trichosporonaceae</taxon>
        <taxon>Apiotrichum</taxon>
    </lineage>
</organism>
<dbReference type="SUPFAM" id="SSF50475">
    <property type="entry name" value="FMN-binding split barrel"/>
    <property type="match status" value="1"/>
</dbReference>
<dbReference type="GeneID" id="39587294"/>
<dbReference type="EMBL" id="RSCE01000013">
    <property type="protein sequence ID" value="RSH78284.1"/>
    <property type="molecule type" value="Genomic_DNA"/>
</dbReference>
<reference evidence="2 3" key="1">
    <citation type="submission" date="2018-11" db="EMBL/GenBank/DDBJ databases">
        <title>Genome sequence of Apiotrichum porosum DSM 27194.</title>
        <authorList>
            <person name="Aliyu H."/>
            <person name="Gorte O."/>
            <person name="Ochsenreither K."/>
        </authorList>
    </citation>
    <scope>NUCLEOTIDE SEQUENCE [LARGE SCALE GENOMIC DNA]</scope>
    <source>
        <strain evidence="2 3">DSM 27194</strain>
    </source>
</reference>
<protein>
    <recommendedName>
        <fullName evidence="1">Pyridoxamine 5'-phosphate oxidase Alr4036 family FMN-binding domain-containing protein</fullName>
    </recommendedName>
</protein>
<name>A0A427XHR8_9TREE</name>
<dbReference type="GO" id="GO:0010181">
    <property type="term" value="F:FMN binding"/>
    <property type="evidence" value="ECO:0007669"/>
    <property type="project" value="InterPro"/>
</dbReference>
<dbReference type="PANTHER" id="PTHR28243:SF1">
    <property type="entry name" value="PYRIDOXAMINE 5'-PHOSPHATE OXIDASE ALR4036 FAMILY FMN-BINDING DOMAIN-CONTAINING PROTEIN"/>
    <property type="match status" value="1"/>
</dbReference>
<keyword evidence="3" id="KW-1185">Reference proteome</keyword>
<gene>
    <name evidence="2" type="ORF">EHS24_002751</name>
</gene>
<dbReference type="STRING" id="105984.A0A427XHR8"/>
<dbReference type="PANTHER" id="PTHR28243">
    <property type="entry name" value="AGL049CP"/>
    <property type="match status" value="1"/>
</dbReference>
<accession>A0A427XHR8</accession>